<accession>A0AAV3Y657</accession>
<dbReference type="Proteomes" id="UP000735302">
    <property type="component" value="Unassembled WGS sequence"/>
</dbReference>
<feature type="compositionally biased region" description="Pro residues" evidence="1">
    <location>
        <begin position="26"/>
        <end position="35"/>
    </location>
</feature>
<feature type="region of interest" description="Disordered" evidence="1">
    <location>
        <begin position="83"/>
        <end position="126"/>
    </location>
</feature>
<dbReference type="AlphaFoldDB" id="A0AAV3Y657"/>
<comment type="caution">
    <text evidence="2">The sequence shown here is derived from an EMBL/GenBank/DDBJ whole genome shotgun (WGS) entry which is preliminary data.</text>
</comment>
<dbReference type="EMBL" id="BLXT01000592">
    <property type="protein sequence ID" value="GFN78589.1"/>
    <property type="molecule type" value="Genomic_DNA"/>
</dbReference>
<evidence type="ECO:0000313" key="2">
    <source>
        <dbReference type="EMBL" id="GFN78589.1"/>
    </source>
</evidence>
<feature type="compositionally biased region" description="Basic and acidic residues" evidence="1">
    <location>
        <begin position="1"/>
        <end position="11"/>
    </location>
</feature>
<evidence type="ECO:0000313" key="3">
    <source>
        <dbReference type="Proteomes" id="UP000735302"/>
    </source>
</evidence>
<sequence>MSGRDSHDHGAKSRKVRTVSKAQPRPATPIIPPNPEPRRRDRRARLDKVATAIRTFRNTARPIQPFPKRHPFEQRTGKLCCLHPLPPSGILETDSATVRREKREKKEKNKRKEGATVRREKKRSATELQTSIIQLTVFNPREAGH</sequence>
<gene>
    <name evidence="2" type="ORF">PoB_000509500</name>
</gene>
<protein>
    <submittedName>
        <fullName evidence="2">Uncharacterized protein</fullName>
    </submittedName>
</protein>
<reference evidence="2 3" key="1">
    <citation type="journal article" date="2021" name="Elife">
        <title>Chloroplast acquisition without the gene transfer in kleptoplastic sea slugs, Plakobranchus ocellatus.</title>
        <authorList>
            <person name="Maeda T."/>
            <person name="Takahashi S."/>
            <person name="Yoshida T."/>
            <person name="Shimamura S."/>
            <person name="Takaki Y."/>
            <person name="Nagai Y."/>
            <person name="Toyoda A."/>
            <person name="Suzuki Y."/>
            <person name="Arimoto A."/>
            <person name="Ishii H."/>
            <person name="Satoh N."/>
            <person name="Nishiyama T."/>
            <person name="Hasebe M."/>
            <person name="Maruyama T."/>
            <person name="Minagawa J."/>
            <person name="Obokata J."/>
            <person name="Shigenobu S."/>
        </authorList>
    </citation>
    <scope>NUCLEOTIDE SEQUENCE [LARGE SCALE GENOMIC DNA]</scope>
</reference>
<feature type="region of interest" description="Disordered" evidence="1">
    <location>
        <begin position="1"/>
        <end position="44"/>
    </location>
</feature>
<feature type="compositionally biased region" description="Basic and acidic residues" evidence="1">
    <location>
        <begin position="97"/>
        <end position="118"/>
    </location>
</feature>
<organism evidence="2 3">
    <name type="scientific">Plakobranchus ocellatus</name>
    <dbReference type="NCBI Taxonomy" id="259542"/>
    <lineage>
        <taxon>Eukaryota</taxon>
        <taxon>Metazoa</taxon>
        <taxon>Spiralia</taxon>
        <taxon>Lophotrochozoa</taxon>
        <taxon>Mollusca</taxon>
        <taxon>Gastropoda</taxon>
        <taxon>Heterobranchia</taxon>
        <taxon>Euthyneura</taxon>
        <taxon>Panpulmonata</taxon>
        <taxon>Sacoglossa</taxon>
        <taxon>Placobranchoidea</taxon>
        <taxon>Plakobranchidae</taxon>
        <taxon>Plakobranchus</taxon>
    </lineage>
</organism>
<proteinExistence type="predicted"/>
<name>A0AAV3Y657_9GAST</name>
<keyword evidence="3" id="KW-1185">Reference proteome</keyword>
<evidence type="ECO:0000256" key="1">
    <source>
        <dbReference type="SAM" id="MobiDB-lite"/>
    </source>
</evidence>